<dbReference type="GO" id="GO:0003924">
    <property type="term" value="F:GTPase activity"/>
    <property type="evidence" value="ECO:0007669"/>
    <property type="project" value="InterPro"/>
</dbReference>
<comment type="similarity">
    <text evidence="1">Belongs to the TRAFAC class translation factor GTPase superfamily. Classic translation factor GTPase family. IF-2 subfamily.</text>
</comment>
<dbReference type="Proteomes" id="UP001153365">
    <property type="component" value="Unassembled WGS sequence"/>
</dbReference>
<evidence type="ECO:0000256" key="1">
    <source>
        <dbReference type="ARBA" id="ARBA00007733"/>
    </source>
</evidence>
<name>A0AAV0B8N9_PHAPC</name>
<organism evidence="8 9">
    <name type="scientific">Phakopsora pachyrhizi</name>
    <name type="common">Asian soybean rust disease fungus</name>
    <dbReference type="NCBI Taxonomy" id="170000"/>
    <lineage>
        <taxon>Eukaryota</taxon>
        <taxon>Fungi</taxon>
        <taxon>Dikarya</taxon>
        <taxon>Basidiomycota</taxon>
        <taxon>Pucciniomycotina</taxon>
        <taxon>Pucciniomycetes</taxon>
        <taxon>Pucciniales</taxon>
        <taxon>Phakopsoraceae</taxon>
        <taxon>Phakopsora</taxon>
    </lineage>
</organism>
<dbReference type="PANTHER" id="PTHR43381:SF20">
    <property type="entry name" value="TRANSLATION INITIATION FACTOR IF-2, MITOCHONDRIAL"/>
    <property type="match status" value="1"/>
</dbReference>
<dbReference type="InterPro" id="IPR015760">
    <property type="entry name" value="TIF_IF2"/>
</dbReference>
<keyword evidence="3" id="KW-0547">Nucleotide-binding</keyword>
<dbReference type="Pfam" id="PF11987">
    <property type="entry name" value="IF-2"/>
    <property type="match status" value="1"/>
</dbReference>
<dbReference type="FunFam" id="2.40.30.10:FF:000008">
    <property type="entry name" value="Translation initiation factor IF-2"/>
    <property type="match status" value="1"/>
</dbReference>
<dbReference type="Pfam" id="PF22042">
    <property type="entry name" value="EF-G_D2"/>
    <property type="match status" value="1"/>
</dbReference>
<dbReference type="InterPro" id="IPR053905">
    <property type="entry name" value="EF-G-like_DII"/>
</dbReference>
<dbReference type="SUPFAM" id="SSF50447">
    <property type="entry name" value="Translation proteins"/>
    <property type="match status" value="2"/>
</dbReference>
<dbReference type="Pfam" id="PF00009">
    <property type="entry name" value="GTP_EFTU"/>
    <property type="match status" value="1"/>
</dbReference>
<proteinExistence type="inferred from homology"/>
<dbReference type="FunFam" id="3.40.50.300:FF:000019">
    <property type="entry name" value="Translation initiation factor IF-2"/>
    <property type="match status" value="1"/>
</dbReference>
<evidence type="ECO:0000256" key="4">
    <source>
        <dbReference type="ARBA" id="ARBA00022917"/>
    </source>
</evidence>
<reference evidence="8" key="1">
    <citation type="submission" date="2022-06" db="EMBL/GenBank/DDBJ databases">
        <authorList>
            <consortium name="SYNGENTA / RWTH Aachen University"/>
        </authorList>
    </citation>
    <scope>NUCLEOTIDE SEQUENCE</scope>
</reference>
<sequence>MNSLGLLDTRPDRILTTDDASYLALESGFDPVVNDQASFDIYPDQKPKDPSNLPIRPPIVCIMGHVDHGKTTLLDSLRSTSIADLEAGGITQHIGAFEVSIKDLIKNFNKDSDNENNSAITTQSGSAATITFLDTPGHAAFSSMRSRGAMITDVAVIVVAGDDGVKTQTKEVIDLVRQSDVGIVVAITKCDKPGINLHRTRASIYEAGIEIESLGGEVPCVEVSALTGKGLAELAETIVTVAEFRDLRAETGNVRFEGRVIESDVGRGLGNVATVISLRGKLRVGLDIIAGQSYGRVRQLISVNGQSLESVMPGQPVQVTGWKNLPEAGSLVLGADSEDDAKRACENRIRRQKDQQLIQEIEVVNEKRALAKETFENNKSELEGLDRRSRIALIRDREKRELAESSERSKDLAKNPKELRLIIKSDYTGTVEAVKAAIESLDNQQVKVKIVSSGVGSITESDVGMAVATKGMIVGFNVKIDKGAYLMIGTHKVECKTETVIYRLIELVTNKLVEMLPKRYEERVIGEALISEIFEVSFKEAGKNKKKRVGGCKVVNGEIRRNNKVKVIRGQETIWKGFLEQLKHGKKDIKTSISKGTDCGLSFGDGDDQGLGLSRFEDRFEGFEVNDRVLSIEEVAIKRSLNDGL</sequence>
<dbReference type="SUPFAM" id="SSF52156">
    <property type="entry name" value="Initiation factor IF2/eIF5b, domain 3"/>
    <property type="match status" value="1"/>
</dbReference>
<keyword evidence="5" id="KW-0342">GTP-binding</keyword>
<dbReference type="AlphaFoldDB" id="A0AAV0B8N9"/>
<dbReference type="CDD" id="cd01887">
    <property type="entry name" value="IF2_eIF5B"/>
    <property type="match status" value="1"/>
</dbReference>
<evidence type="ECO:0000313" key="9">
    <source>
        <dbReference type="Proteomes" id="UP001153365"/>
    </source>
</evidence>
<dbReference type="FunFam" id="3.40.50.10050:FF:000001">
    <property type="entry name" value="Translation initiation factor IF-2"/>
    <property type="match status" value="1"/>
</dbReference>
<comment type="caution">
    <text evidence="8">The sequence shown here is derived from an EMBL/GenBank/DDBJ whole genome shotgun (WGS) entry which is preliminary data.</text>
</comment>
<protein>
    <submittedName>
        <fullName evidence="8">P-loop containing nucleoside triphosphate hydrolase protein</fullName>
    </submittedName>
</protein>
<keyword evidence="2" id="KW-0396">Initiation factor</keyword>
<keyword evidence="9" id="KW-1185">Reference proteome</keyword>
<evidence type="ECO:0000256" key="5">
    <source>
        <dbReference type="ARBA" id="ARBA00023134"/>
    </source>
</evidence>
<dbReference type="EMBL" id="CALTRL010004706">
    <property type="protein sequence ID" value="CAH7683479.1"/>
    <property type="molecule type" value="Genomic_DNA"/>
</dbReference>
<dbReference type="PROSITE" id="PS51722">
    <property type="entry name" value="G_TR_2"/>
    <property type="match status" value="1"/>
</dbReference>
<dbReference type="InterPro" id="IPR036925">
    <property type="entry name" value="TIF_IF2_dom3_sf"/>
</dbReference>
<dbReference type="GO" id="GO:0005525">
    <property type="term" value="F:GTP binding"/>
    <property type="evidence" value="ECO:0007669"/>
    <property type="project" value="UniProtKB-KW"/>
</dbReference>
<dbReference type="Gene3D" id="3.40.50.300">
    <property type="entry name" value="P-loop containing nucleotide triphosphate hydrolases"/>
    <property type="match status" value="1"/>
</dbReference>
<keyword evidence="8" id="KW-0378">Hydrolase</keyword>
<evidence type="ECO:0000259" key="6">
    <source>
        <dbReference type="PROSITE" id="PS51722"/>
    </source>
</evidence>
<dbReference type="PANTHER" id="PTHR43381">
    <property type="entry name" value="TRANSLATION INITIATION FACTOR IF-2-RELATED"/>
    <property type="match status" value="1"/>
</dbReference>
<evidence type="ECO:0000256" key="3">
    <source>
        <dbReference type="ARBA" id="ARBA00022741"/>
    </source>
</evidence>
<evidence type="ECO:0000313" key="7">
    <source>
        <dbReference type="EMBL" id="CAH7674863.1"/>
    </source>
</evidence>
<dbReference type="Gene3D" id="2.40.30.10">
    <property type="entry name" value="Translation factors"/>
    <property type="match status" value="2"/>
</dbReference>
<dbReference type="CDD" id="cd03692">
    <property type="entry name" value="mtIF2_IVc"/>
    <property type="match status" value="1"/>
</dbReference>
<dbReference type="InterPro" id="IPR027417">
    <property type="entry name" value="P-loop_NTPase"/>
</dbReference>
<dbReference type="GO" id="GO:0005737">
    <property type="term" value="C:cytoplasm"/>
    <property type="evidence" value="ECO:0007669"/>
    <property type="project" value="TreeGrafter"/>
</dbReference>
<dbReference type="PRINTS" id="PR00315">
    <property type="entry name" value="ELONGATNFCT"/>
</dbReference>
<dbReference type="InterPro" id="IPR000795">
    <property type="entry name" value="T_Tr_GTP-bd_dom"/>
</dbReference>
<accession>A0AAV0B8N9</accession>
<dbReference type="GO" id="GO:0003743">
    <property type="term" value="F:translation initiation factor activity"/>
    <property type="evidence" value="ECO:0007669"/>
    <property type="project" value="UniProtKB-KW"/>
</dbReference>
<evidence type="ECO:0000256" key="2">
    <source>
        <dbReference type="ARBA" id="ARBA00022540"/>
    </source>
</evidence>
<gene>
    <name evidence="8" type="ORF">PPACK8108_LOCUS17014</name>
    <name evidence="7" type="ORF">PPACK8108_LOCUS9795</name>
</gene>
<dbReference type="EMBL" id="CALTRL010002149">
    <property type="protein sequence ID" value="CAH7674863.1"/>
    <property type="molecule type" value="Genomic_DNA"/>
</dbReference>
<dbReference type="InterPro" id="IPR009000">
    <property type="entry name" value="Transl_B-barrel_sf"/>
</dbReference>
<dbReference type="InterPro" id="IPR005225">
    <property type="entry name" value="Small_GTP-bd"/>
</dbReference>
<dbReference type="SUPFAM" id="SSF52540">
    <property type="entry name" value="P-loop containing nucleoside triphosphate hydrolases"/>
    <property type="match status" value="1"/>
</dbReference>
<keyword evidence="4" id="KW-0648">Protein biosynthesis</keyword>
<evidence type="ECO:0000313" key="8">
    <source>
        <dbReference type="EMBL" id="CAH7683479.1"/>
    </source>
</evidence>
<dbReference type="InterPro" id="IPR023115">
    <property type="entry name" value="TIF_IF2_dom3"/>
</dbReference>
<dbReference type="Gene3D" id="3.40.50.10050">
    <property type="entry name" value="Translation initiation factor IF- 2, domain 3"/>
    <property type="match status" value="1"/>
</dbReference>
<feature type="domain" description="Tr-type G" evidence="6">
    <location>
        <begin position="55"/>
        <end position="248"/>
    </location>
</feature>
<dbReference type="NCBIfam" id="TIGR00231">
    <property type="entry name" value="small_GTP"/>
    <property type="match status" value="1"/>
</dbReference>